<dbReference type="Pfam" id="PF06911">
    <property type="entry name" value="Senescence"/>
    <property type="match status" value="1"/>
</dbReference>
<proteinExistence type="predicted"/>
<dbReference type="Proteomes" id="UP000825729">
    <property type="component" value="Unassembled WGS sequence"/>
</dbReference>
<organism evidence="2 3">
    <name type="scientific">Aristolochia fimbriata</name>
    <name type="common">White veined hardy Dutchman's pipe vine</name>
    <dbReference type="NCBI Taxonomy" id="158543"/>
    <lineage>
        <taxon>Eukaryota</taxon>
        <taxon>Viridiplantae</taxon>
        <taxon>Streptophyta</taxon>
        <taxon>Embryophyta</taxon>
        <taxon>Tracheophyta</taxon>
        <taxon>Spermatophyta</taxon>
        <taxon>Magnoliopsida</taxon>
        <taxon>Magnoliidae</taxon>
        <taxon>Piperales</taxon>
        <taxon>Aristolochiaceae</taxon>
        <taxon>Aristolochia</taxon>
    </lineage>
</organism>
<feature type="domain" description="Senescence" evidence="1">
    <location>
        <begin position="205"/>
        <end position="401"/>
    </location>
</feature>
<gene>
    <name evidence="2" type="ORF">H6P81_009056</name>
</gene>
<dbReference type="EMBL" id="JAINDJ010000004">
    <property type="protein sequence ID" value="KAG9449091.1"/>
    <property type="molecule type" value="Genomic_DNA"/>
</dbReference>
<accession>A0AAV7EKZ9</accession>
<comment type="caution">
    <text evidence="2">The sequence shown here is derived from an EMBL/GenBank/DDBJ whole genome shotgun (WGS) entry which is preliminary data.</text>
</comment>
<reference evidence="2 3" key="1">
    <citation type="submission" date="2021-07" db="EMBL/GenBank/DDBJ databases">
        <title>The Aristolochia fimbriata genome: insights into angiosperm evolution, floral development and chemical biosynthesis.</title>
        <authorList>
            <person name="Jiao Y."/>
        </authorList>
    </citation>
    <scope>NUCLEOTIDE SEQUENCE [LARGE SCALE GENOMIC DNA]</scope>
    <source>
        <strain evidence="2">IBCAS-2021</strain>
        <tissue evidence="2">Leaf</tissue>
    </source>
</reference>
<sequence length="410" mass="44012">MKYTGNSRLPGELFFSSPSSNPASLSQTQFASSFSLVGNMNWMRLRNRIIGTEQNPPKPREEIILRIPNATVHLMEGWETVKLAQGDFCLVRIVQGSLLLATFVKVGEDLRWPLTKDEPIVKLDRLHYLFSLPGQGGNLFSYGVTFSDPNAGLASLDSLLKENTCFSMSSSDAAPASAAPPNSSAALYWKEFAPRVEDYNGVLAKAIAAGTGAVIRGIFECSSAYSSQVQKGGELIRAQLGSAIGKDSKCGVPDQKARSGIKEGNDELKMGLRRARNISKMTEKISRTMLEGITLASGSMVEPLVQSQAGKRFLTSTSGEVLLATLEAVNKVLDALESAEKEAFSATSTAVTGVVSQRYGECTGEMTDNALATAGHAAGTMWNIFKIRKAFNPTSIVRNGAKTGRIPNGQ</sequence>
<evidence type="ECO:0000313" key="3">
    <source>
        <dbReference type="Proteomes" id="UP000825729"/>
    </source>
</evidence>
<evidence type="ECO:0000313" key="2">
    <source>
        <dbReference type="EMBL" id="KAG9449091.1"/>
    </source>
</evidence>
<name>A0AAV7EKZ9_ARIFI</name>
<dbReference type="InterPro" id="IPR045036">
    <property type="entry name" value="Spartin-like"/>
</dbReference>
<dbReference type="InterPro" id="IPR009686">
    <property type="entry name" value="Senescence/spartin_C"/>
</dbReference>
<protein>
    <recommendedName>
        <fullName evidence="1">Senescence domain-containing protein</fullName>
    </recommendedName>
</protein>
<keyword evidence="3" id="KW-1185">Reference proteome</keyword>
<evidence type="ECO:0000259" key="1">
    <source>
        <dbReference type="Pfam" id="PF06911"/>
    </source>
</evidence>
<dbReference type="PANTHER" id="PTHR21068:SF36">
    <property type="entry name" value="SENESCENCE_DEHYDRATION-ASSOCIATED PROTEIN-LIKE PROTEIN"/>
    <property type="match status" value="1"/>
</dbReference>
<dbReference type="PANTHER" id="PTHR21068">
    <property type="entry name" value="SPARTIN"/>
    <property type="match status" value="1"/>
</dbReference>
<dbReference type="GO" id="GO:0005886">
    <property type="term" value="C:plasma membrane"/>
    <property type="evidence" value="ECO:0007669"/>
    <property type="project" value="TreeGrafter"/>
</dbReference>
<dbReference type="AlphaFoldDB" id="A0AAV7EKZ9"/>